<evidence type="ECO:0008006" key="7">
    <source>
        <dbReference type="Google" id="ProtNLM"/>
    </source>
</evidence>
<accession>A0A8B4QBP2</accession>
<dbReference type="AlphaFoldDB" id="A0A8B4QBP2"/>
<organism evidence="3 5">
    <name type="scientific">Kurthia zopfii</name>
    <dbReference type="NCBI Taxonomy" id="1650"/>
    <lineage>
        <taxon>Bacteria</taxon>
        <taxon>Bacillati</taxon>
        <taxon>Bacillota</taxon>
        <taxon>Bacilli</taxon>
        <taxon>Bacillales</taxon>
        <taxon>Caryophanaceae</taxon>
        <taxon>Kurthia</taxon>
    </lineage>
</organism>
<evidence type="ECO:0000256" key="1">
    <source>
        <dbReference type="SAM" id="Coils"/>
    </source>
</evidence>
<keyword evidence="6" id="KW-1185">Reference proteome</keyword>
<dbReference type="EMBL" id="UGNP01000001">
    <property type="protein sequence ID" value="STX10139.1"/>
    <property type="molecule type" value="Genomic_DNA"/>
</dbReference>
<keyword evidence="1" id="KW-0175">Coiled coil</keyword>
<comment type="caution">
    <text evidence="3">The sequence shown here is derived from an EMBL/GenBank/DDBJ whole genome shotgun (WGS) entry which is preliminary data.</text>
</comment>
<evidence type="ECO:0000313" key="5">
    <source>
        <dbReference type="Proteomes" id="UP000254330"/>
    </source>
</evidence>
<dbReference type="Proteomes" id="UP000294641">
    <property type="component" value="Unassembled WGS sequence"/>
</dbReference>
<evidence type="ECO:0000313" key="3">
    <source>
        <dbReference type="EMBL" id="STX10139.1"/>
    </source>
</evidence>
<dbReference type="OrthoDB" id="2454435at2"/>
<feature type="coiled-coil region" evidence="1">
    <location>
        <begin position="42"/>
        <end position="69"/>
    </location>
</feature>
<dbReference type="EMBL" id="SNZG01000001">
    <property type="protein sequence ID" value="TDR44255.1"/>
    <property type="molecule type" value="Genomic_DNA"/>
</dbReference>
<sequence length="239" mass="26879">MKNKPILLGLLLFCLVGALAYAVYTYIIGPKFDEKASLQQSNIQLISDVEDVKNQMDVLKENQESLKMNESALRLKVPKTREISQIIKLIEQFESLSETHISNVSFNNYDESAKDALQKDDQSISEGDVQNPLEENDAEKKDEITNTEPSSPISEKSLPADVKLVTVALTVSADEEQNIVEFLKEAEKNPRLIRIDSVVYTIENPEDVTSSESEEITTEKKYPVSATVQLTTFYSKDIQ</sequence>
<proteinExistence type="predicted"/>
<feature type="region of interest" description="Disordered" evidence="2">
    <location>
        <begin position="115"/>
        <end position="157"/>
    </location>
</feature>
<evidence type="ECO:0000313" key="4">
    <source>
        <dbReference type="EMBL" id="TDR44255.1"/>
    </source>
</evidence>
<dbReference type="Proteomes" id="UP000254330">
    <property type="component" value="Unassembled WGS sequence"/>
</dbReference>
<evidence type="ECO:0000256" key="2">
    <source>
        <dbReference type="SAM" id="MobiDB-lite"/>
    </source>
</evidence>
<dbReference type="RefSeq" id="WP_109348289.1">
    <property type="nucleotide sequence ID" value="NZ_BJUE01000001.1"/>
</dbReference>
<reference evidence="3 5" key="1">
    <citation type="submission" date="2018-06" db="EMBL/GenBank/DDBJ databases">
        <authorList>
            <consortium name="Pathogen Informatics"/>
            <person name="Doyle S."/>
        </authorList>
    </citation>
    <scope>NUCLEOTIDE SEQUENCE [LARGE SCALE GENOMIC DNA]</scope>
    <source>
        <strain evidence="3 5">NCTC10597</strain>
    </source>
</reference>
<name>A0A8B4QBP2_9BACL</name>
<evidence type="ECO:0000313" key="6">
    <source>
        <dbReference type="Proteomes" id="UP000294641"/>
    </source>
</evidence>
<gene>
    <name evidence="4" type="ORF">DFR61_10192</name>
    <name evidence="3" type="ORF">NCTC10597_01852</name>
</gene>
<reference evidence="4 6" key="2">
    <citation type="submission" date="2019-03" db="EMBL/GenBank/DDBJ databases">
        <title>Genomic Encyclopedia of Type Strains, Phase IV (KMG-IV): sequencing the most valuable type-strain genomes for metagenomic binning, comparative biology and taxonomic classification.</title>
        <authorList>
            <person name="Goeker M."/>
        </authorList>
    </citation>
    <scope>NUCLEOTIDE SEQUENCE [LARGE SCALE GENOMIC DNA]</scope>
    <source>
        <strain evidence="4 6">DSM 20580</strain>
    </source>
</reference>
<protein>
    <recommendedName>
        <fullName evidence="7">Pilus assembly protein PilO</fullName>
    </recommendedName>
</protein>